<feature type="transmembrane region" description="Helical" evidence="5">
    <location>
        <begin position="375"/>
        <end position="395"/>
    </location>
</feature>
<keyword evidence="3 5" id="KW-1133">Transmembrane helix</keyword>
<evidence type="ECO:0000313" key="8">
    <source>
        <dbReference type="Proteomes" id="UP000325780"/>
    </source>
</evidence>
<dbReference type="Proteomes" id="UP000325780">
    <property type="component" value="Unassembled WGS sequence"/>
</dbReference>
<evidence type="ECO:0000256" key="2">
    <source>
        <dbReference type="ARBA" id="ARBA00022692"/>
    </source>
</evidence>
<dbReference type="GO" id="GO:0015171">
    <property type="term" value="F:amino acid transmembrane transporter activity"/>
    <property type="evidence" value="ECO:0007669"/>
    <property type="project" value="TreeGrafter"/>
</dbReference>
<dbReference type="Pfam" id="PF00324">
    <property type="entry name" value="AA_permease"/>
    <property type="match status" value="1"/>
</dbReference>
<name>A0A5N6U1P9_ASPAV</name>
<keyword evidence="4 5" id="KW-0472">Membrane</keyword>
<dbReference type="PANTHER" id="PTHR43341">
    <property type="entry name" value="AMINO ACID PERMEASE"/>
    <property type="match status" value="1"/>
</dbReference>
<feature type="transmembrane region" description="Helical" evidence="5">
    <location>
        <begin position="415"/>
        <end position="433"/>
    </location>
</feature>
<feature type="transmembrane region" description="Helical" evidence="5">
    <location>
        <begin position="256"/>
        <end position="279"/>
    </location>
</feature>
<comment type="subcellular location">
    <subcellularLocation>
        <location evidence="1">Membrane</location>
        <topology evidence="1">Multi-pass membrane protein</topology>
    </subcellularLocation>
</comment>
<dbReference type="PIRSF" id="PIRSF006060">
    <property type="entry name" value="AA_transporter"/>
    <property type="match status" value="1"/>
</dbReference>
<dbReference type="AlphaFoldDB" id="A0A5N6U1P9"/>
<sequence length="459" mass="50489">MASMEPPAVAGQADRFCDPSLGLAIQWIYLMTFAVVTIIHVTASVLIMRYWLDPEIVHSGVWITMFMVIIVGASYWGSQYMGYYDYILSSVKITVALGLMILSLVLALGGGPDHDRKGFRYWENPGAFAGENSALGRLRAICRTIPSATFSYLGSELIGIVILHTWNPRRAAIRAIRLTFCRILVINIVIVVLLGMLVPYDEVSLAFSKTALMKAGLSKVESREKGVTASVADASTAAAGFVVAIQIAHVPVLPHILNALLLLFVLSAANRSFCMAIRLSHGGAIRQNAVVVFSQTDIRGIPSLVLIVSALPMMFLAYLTLYENLRLVFKSLTNFVAMLNILTWITILVVHISFLRRGPPNEQPDRSEGSTAFKAPFGIYGSAAALGFCILIVIVRGFDTSEPHGHVMFDLADLVLSYLSIPLYLMLIFGHKLNSWRKKRRAISQDHDLQTVETSTEQP</sequence>
<dbReference type="InterPro" id="IPR050524">
    <property type="entry name" value="APC_YAT"/>
</dbReference>
<feature type="transmembrane region" description="Helical" evidence="5">
    <location>
        <begin position="60"/>
        <end position="77"/>
    </location>
</feature>
<feature type="domain" description="Amino acid permease/ SLC12A" evidence="6">
    <location>
        <begin position="13"/>
        <end position="440"/>
    </location>
</feature>
<evidence type="ECO:0000313" key="7">
    <source>
        <dbReference type="EMBL" id="KAE8152516.1"/>
    </source>
</evidence>
<feature type="transmembrane region" description="Helical" evidence="5">
    <location>
        <begin position="27"/>
        <end position="48"/>
    </location>
</feature>
<feature type="transmembrane region" description="Helical" evidence="5">
    <location>
        <begin position="179"/>
        <end position="200"/>
    </location>
</feature>
<dbReference type="EMBL" id="ML742052">
    <property type="protein sequence ID" value="KAE8152516.1"/>
    <property type="molecule type" value="Genomic_DNA"/>
</dbReference>
<reference evidence="7 8" key="1">
    <citation type="submission" date="2019-04" db="EMBL/GenBank/DDBJ databases">
        <title>Friends and foes A comparative genomics study of 23 Aspergillus species from section Flavi.</title>
        <authorList>
            <consortium name="DOE Joint Genome Institute"/>
            <person name="Kjaerbolling I."/>
            <person name="Vesth T."/>
            <person name="Frisvad J.C."/>
            <person name="Nybo J.L."/>
            <person name="Theobald S."/>
            <person name="Kildgaard S."/>
            <person name="Isbrandt T."/>
            <person name="Kuo A."/>
            <person name="Sato A."/>
            <person name="Lyhne E.K."/>
            <person name="Kogle M.E."/>
            <person name="Wiebenga A."/>
            <person name="Kun R.S."/>
            <person name="Lubbers R.J."/>
            <person name="Makela M.R."/>
            <person name="Barry K."/>
            <person name="Chovatia M."/>
            <person name="Clum A."/>
            <person name="Daum C."/>
            <person name="Haridas S."/>
            <person name="He G."/>
            <person name="LaButti K."/>
            <person name="Lipzen A."/>
            <person name="Mondo S."/>
            <person name="Riley R."/>
            <person name="Salamov A."/>
            <person name="Simmons B.A."/>
            <person name="Magnuson J.K."/>
            <person name="Henrissat B."/>
            <person name="Mortensen U.H."/>
            <person name="Larsen T.O."/>
            <person name="Devries R.P."/>
            <person name="Grigoriev I.V."/>
            <person name="Machida M."/>
            <person name="Baker S.E."/>
            <person name="Andersen M.R."/>
        </authorList>
    </citation>
    <scope>NUCLEOTIDE SEQUENCE [LARGE SCALE GENOMIC DNA]</scope>
    <source>
        <strain evidence="7 8">IBT 18842</strain>
    </source>
</reference>
<gene>
    <name evidence="7" type="ORF">BDV25DRAFT_65576</name>
</gene>
<dbReference type="OrthoDB" id="3900342at2759"/>
<evidence type="ECO:0000256" key="4">
    <source>
        <dbReference type="ARBA" id="ARBA00023136"/>
    </source>
</evidence>
<protein>
    <submittedName>
        <fullName evidence="7">Amino acid permease/ SLC12A domain-containing protein</fullName>
    </submittedName>
</protein>
<feature type="transmembrane region" description="Helical" evidence="5">
    <location>
        <begin position="332"/>
        <end position="354"/>
    </location>
</feature>
<dbReference type="Gene3D" id="1.20.1740.10">
    <property type="entry name" value="Amino acid/polyamine transporter I"/>
    <property type="match status" value="1"/>
</dbReference>
<feature type="transmembrane region" description="Helical" evidence="5">
    <location>
        <begin position="300"/>
        <end position="320"/>
    </location>
</feature>
<dbReference type="PANTHER" id="PTHR43341:SF45">
    <property type="entry name" value="AMINO ACID TRANSPORTER (EUROFUNG)"/>
    <property type="match status" value="1"/>
</dbReference>
<evidence type="ECO:0000256" key="1">
    <source>
        <dbReference type="ARBA" id="ARBA00004141"/>
    </source>
</evidence>
<keyword evidence="2 5" id="KW-0812">Transmembrane</keyword>
<dbReference type="InterPro" id="IPR004841">
    <property type="entry name" value="AA-permease/SLC12A_dom"/>
</dbReference>
<keyword evidence="8" id="KW-1185">Reference proteome</keyword>
<organism evidence="7 8">
    <name type="scientific">Aspergillus avenaceus</name>
    <dbReference type="NCBI Taxonomy" id="36643"/>
    <lineage>
        <taxon>Eukaryota</taxon>
        <taxon>Fungi</taxon>
        <taxon>Dikarya</taxon>
        <taxon>Ascomycota</taxon>
        <taxon>Pezizomycotina</taxon>
        <taxon>Eurotiomycetes</taxon>
        <taxon>Eurotiomycetidae</taxon>
        <taxon>Eurotiales</taxon>
        <taxon>Aspergillaceae</taxon>
        <taxon>Aspergillus</taxon>
        <taxon>Aspergillus subgen. Circumdati</taxon>
    </lineage>
</organism>
<accession>A0A5N6U1P9</accession>
<evidence type="ECO:0000256" key="3">
    <source>
        <dbReference type="ARBA" id="ARBA00022989"/>
    </source>
</evidence>
<evidence type="ECO:0000256" key="5">
    <source>
        <dbReference type="SAM" id="Phobius"/>
    </source>
</evidence>
<feature type="transmembrane region" description="Helical" evidence="5">
    <location>
        <begin position="83"/>
        <end position="108"/>
    </location>
</feature>
<proteinExistence type="predicted"/>
<dbReference type="GO" id="GO:0016020">
    <property type="term" value="C:membrane"/>
    <property type="evidence" value="ECO:0007669"/>
    <property type="project" value="UniProtKB-SubCell"/>
</dbReference>
<evidence type="ECO:0000259" key="6">
    <source>
        <dbReference type="Pfam" id="PF00324"/>
    </source>
</evidence>